<sequence>MEPDPQAPDLVLAGGPAMTHLTGFFLRPAVLVFGLGLVSLPALAVQPDEILPDPTLESRAREISQGLRCVVCQSENIDESNADLARDMRLRVRSLLTEGRSNDEVVGYMVERYGDYVLMKPPFKTTTVFLWLGPFLALGAGAFGLWTFFRRRDGVDPALVTGLNEEEERRLKALLAEASPPSPSPSPAAPPPPAPSPAADKETPA</sequence>
<dbReference type="FunFam" id="1.10.8.640:FF:000001">
    <property type="entry name" value="Cytochrome c-type biogenesis protein"/>
    <property type="match status" value="1"/>
</dbReference>
<evidence type="ECO:0000256" key="9">
    <source>
        <dbReference type="RuleBase" id="RU364112"/>
    </source>
</evidence>
<evidence type="ECO:0000256" key="1">
    <source>
        <dbReference type="ARBA" id="ARBA00010342"/>
    </source>
</evidence>
<reference evidence="12 13" key="1">
    <citation type="submission" date="2012-02" db="EMBL/GenBank/DDBJ databases">
        <title>Shotgun genome sequence of Phaeospirillum photometricum DSM 122.</title>
        <authorList>
            <person name="Duquesne K."/>
            <person name="Sturgis J."/>
        </authorList>
    </citation>
    <scope>NUCLEOTIDE SEQUENCE [LARGE SCALE GENOMIC DNA]</scope>
    <source>
        <strain evidence="13">DSM122</strain>
    </source>
</reference>
<evidence type="ECO:0000313" key="12">
    <source>
        <dbReference type="EMBL" id="CCG08305.1"/>
    </source>
</evidence>
<keyword evidence="6 9" id="KW-0408">Iron</keyword>
<dbReference type="eggNOG" id="COG3088">
    <property type="taxonomic scope" value="Bacteria"/>
</dbReference>
<evidence type="ECO:0000256" key="8">
    <source>
        <dbReference type="ARBA" id="ARBA00060491"/>
    </source>
</evidence>
<keyword evidence="9" id="KW-0812">Transmembrane</keyword>
<name>H6SJZ0_PARPM</name>
<dbReference type="GO" id="GO:0005886">
    <property type="term" value="C:plasma membrane"/>
    <property type="evidence" value="ECO:0007669"/>
    <property type="project" value="TreeGrafter"/>
</dbReference>
<keyword evidence="2 9" id="KW-0349">Heme</keyword>
<evidence type="ECO:0000256" key="5">
    <source>
        <dbReference type="ARBA" id="ARBA00022748"/>
    </source>
</evidence>
<keyword evidence="9" id="KW-1133">Transmembrane helix</keyword>
<dbReference type="STRING" id="1150469.RSPPHO_01679"/>
<keyword evidence="5" id="KW-0201">Cytochrome c-type biogenesis</keyword>
<dbReference type="AlphaFoldDB" id="H6SJZ0"/>
<feature type="region of interest" description="Disordered" evidence="10">
    <location>
        <begin position="175"/>
        <end position="205"/>
    </location>
</feature>
<comment type="function">
    <text evidence="7">Required for the biogenesis of c-type cytochromes. Possible subunit of a heme lyase.</text>
</comment>
<dbReference type="PANTHER" id="PTHR47870:SF1">
    <property type="entry name" value="CYTOCHROME C-TYPE BIOGENESIS PROTEIN CCMH"/>
    <property type="match status" value="1"/>
</dbReference>
<evidence type="ECO:0000256" key="7">
    <source>
        <dbReference type="ARBA" id="ARBA00037230"/>
    </source>
</evidence>
<gene>
    <name evidence="12" type="ORF">RSPPHO_01679</name>
</gene>
<organism evidence="12 13">
    <name type="scientific">Pararhodospirillum photometricum DSM 122</name>
    <dbReference type="NCBI Taxonomy" id="1150469"/>
    <lineage>
        <taxon>Bacteria</taxon>
        <taxon>Pseudomonadati</taxon>
        <taxon>Pseudomonadota</taxon>
        <taxon>Alphaproteobacteria</taxon>
        <taxon>Rhodospirillales</taxon>
        <taxon>Rhodospirillaceae</taxon>
        <taxon>Pararhodospirillum</taxon>
    </lineage>
</organism>
<dbReference type="PANTHER" id="PTHR47870">
    <property type="entry name" value="CYTOCHROME C-TYPE BIOGENESIS PROTEIN CCMH"/>
    <property type="match status" value="1"/>
</dbReference>
<dbReference type="InterPro" id="IPR038297">
    <property type="entry name" value="CcmH/CycL/NrfF/Ccl2_sf"/>
</dbReference>
<dbReference type="PATRIC" id="fig|1150469.3.peg.1893"/>
<protein>
    <recommendedName>
        <fullName evidence="9">Cytochrome c-type biogenesis protein</fullName>
    </recommendedName>
</protein>
<evidence type="ECO:0000256" key="6">
    <source>
        <dbReference type="ARBA" id="ARBA00023004"/>
    </source>
</evidence>
<comment type="subcellular location">
    <subcellularLocation>
        <location evidence="8">Membrane</location>
        <topology evidence="8">Single-pass membrane protein</topology>
        <orientation evidence="8">Periplasmic side</orientation>
    </subcellularLocation>
</comment>
<comment type="similarity">
    <text evidence="1 9">Belongs to the CcmH/CycL/Ccl2/NrfF family.</text>
</comment>
<dbReference type="KEGG" id="rpm:RSPPHO_01679"/>
<evidence type="ECO:0000256" key="2">
    <source>
        <dbReference type="ARBA" id="ARBA00022617"/>
    </source>
</evidence>
<feature type="transmembrane region" description="Helical" evidence="9">
    <location>
        <begin position="128"/>
        <end position="149"/>
    </location>
</feature>
<keyword evidence="4 9" id="KW-0732">Signal</keyword>
<keyword evidence="13" id="KW-1185">Reference proteome</keyword>
<evidence type="ECO:0000256" key="10">
    <source>
        <dbReference type="SAM" id="MobiDB-lite"/>
    </source>
</evidence>
<evidence type="ECO:0000313" key="13">
    <source>
        <dbReference type="Proteomes" id="UP000033220"/>
    </source>
</evidence>
<dbReference type="InterPro" id="IPR051263">
    <property type="entry name" value="C-type_cytochrome_biogenesis"/>
</dbReference>
<feature type="transmembrane region" description="Helical" evidence="9">
    <location>
        <begin position="24"/>
        <end position="44"/>
    </location>
</feature>
<dbReference type="Proteomes" id="UP000033220">
    <property type="component" value="Chromosome DSM 122"/>
</dbReference>
<accession>H6SJZ0</accession>
<dbReference type="CDD" id="cd16378">
    <property type="entry name" value="CcmH_N"/>
    <property type="match status" value="1"/>
</dbReference>
<feature type="domain" description="CcmH/CycL/Ccl2/NrfF N-terminal" evidence="11">
    <location>
        <begin position="35"/>
        <end position="175"/>
    </location>
</feature>
<keyword evidence="3 9" id="KW-0479">Metal-binding</keyword>
<dbReference type="EMBL" id="HE663493">
    <property type="protein sequence ID" value="CCG08305.1"/>
    <property type="molecule type" value="Genomic_DNA"/>
</dbReference>
<dbReference type="HOGENOM" id="CLU_107187_2_0_5"/>
<keyword evidence="9" id="KW-0472">Membrane</keyword>
<dbReference type="Pfam" id="PF03918">
    <property type="entry name" value="CcmH"/>
    <property type="match status" value="1"/>
</dbReference>
<dbReference type="InterPro" id="IPR005616">
    <property type="entry name" value="CcmH/CycL/Ccl2/NrfF_N"/>
</dbReference>
<evidence type="ECO:0000256" key="4">
    <source>
        <dbReference type="ARBA" id="ARBA00022729"/>
    </source>
</evidence>
<evidence type="ECO:0000256" key="3">
    <source>
        <dbReference type="ARBA" id="ARBA00022723"/>
    </source>
</evidence>
<dbReference type="GO" id="GO:0046872">
    <property type="term" value="F:metal ion binding"/>
    <property type="evidence" value="ECO:0007669"/>
    <property type="project" value="UniProtKB-KW"/>
</dbReference>
<proteinExistence type="inferred from homology"/>
<dbReference type="GO" id="GO:0017004">
    <property type="term" value="P:cytochrome complex assembly"/>
    <property type="evidence" value="ECO:0007669"/>
    <property type="project" value="UniProtKB-KW"/>
</dbReference>
<evidence type="ECO:0000259" key="11">
    <source>
        <dbReference type="Pfam" id="PF03918"/>
    </source>
</evidence>
<feature type="compositionally biased region" description="Pro residues" evidence="10">
    <location>
        <begin position="180"/>
        <end position="196"/>
    </location>
</feature>
<dbReference type="Gene3D" id="1.10.8.640">
    <property type="entry name" value="Cytochrome C biogenesis protein"/>
    <property type="match status" value="1"/>
</dbReference>